<evidence type="ECO:0000313" key="4">
    <source>
        <dbReference type="EMBL" id="REH53823.1"/>
    </source>
</evidence>
<dbReference type="SMART" id="SM00563">
    <property type="entry name" value="PlsC"/>
    <property type="match status" value="1"/>
</dbReference>
<protein>
    <submittedName>
        <fullName evidence="4">1-acyl-sn-glycerol-3-phosphate acyltransferase</fullName>
    </submittedName>
</protein>
<dbReference type="Pfam" id="PF01553">
    <property type="entry name" value="Acyltransferase"/>
    <property type="match status" value="1"/>
</dbReference>
<keyword evidence="2 4" id="KW-0012">Acyltransferase</keyword>
<evidence type="ECO:0000256" key="1">
    <source>
        <dbReference type="ARBA" id="ARBA00022679"/>
    </source>
</evidence>
<dbReference type="RefSeq" id="WP_116172951.1">
    <property type="nucleotide sequence ID" value="NZ_CP144375.1"/>
</dbReference>
<feature type="domain" description="Phospholipid/glycerol acyltransferase" evidence="3">
    <location>
        <begin position="50"/>
        <end position="160"/>
    </location>
</feature>
<dbReference type="EMBL" id="QUNO01000002">
    <property type="protein sequence ID" value="REH53823.1"/>
    <property type="molecule type" value="Genomic_DNA"/>
</dbReference>
<name>A0A3E0I515_9PSEU</name>
<accession>A0A3E0I515</accession>
<evidence type="ECO:0000256" key="2">
    <source>
        <dbReference type="ARBA" id="ARBA00023315"/>
    </source>
</evidence>
<keyword evidence="1 4" id="KW-0808">Transferase</keyword>
<dbReference type="PANTHER" id="PTHR10434">
    <property type="entry name" value="1-ACYL-SN-GLYCEROL-3-PHOSPHATE ACYLTRANSFERASE"/>
    <property type="match status" value="1"/>
</dbReference>
<dbReference type="GO" id="GO:0003841">
    <property type="term" value="F:1-acylglycerol-3-phosphate O-acyltransferase activity"/>
    <property type="evidence" value="ECO:0007669"/>
    <property type="project" value="TreeGrafter"/>
</dbReference>
<keyword evidence="5" id="KW-1185">Reference proteome</keyword>
<dbReference type="SUPFAM" id="SSF69593">
    <property type="entry name" value="Glycerol-3-phosphate (1)-acyltransferase"/>
    <property type="match status" value="1"/>
</dbReference>
<dbReference type="AlphaFoldDB" id="A0A3E0I515"/>
<evidence type="ECO:0000313" key="5">
    <source>
        <dbReference type="Proteomes" id="UP000256269"/>
    </source>
</evidence>
<dbReference type="GO" id="GO:0006654">
    <property type="term" value="P:phosphatidic acid biosynthetic process"/>
    <property type="evidence" value="ECO:0007669"/>
    <property type="project" value="TreeGrafter"/>
</dbReference>
<evidence type="ECO:0000259" key="3">
    <source>
        <dbReference type="SMART" id="SM00563"/>
    </source>
</evidence>
<dbReference type="CDD" id="cd07989">
    <property type="entry name" value="LPLAT_AGPAT-like"/>
    <property type="match status" value="1"/>
</dbReference>
<dbReference type="InterPro" id="IPR002123">
    <property type="entry name" value="Plipid/glycerol_acylTrfase"/>
</dbReference>
<comment type="caution">
    <text evidence="4">The sequence shown here is derived from an EMBL/GenBank/DDBJ whole genome shotgun (WGS) entry which is preliminary data.</text>
</comment>
<proteinExistence type="predicted"/>
<dbReference type="Proteomes" id="UP000256269">
    <property type="component" value="Unassembled WGS sequence"/>
</dbReference>
<reference evidence="4 5" key="1">
    <citation type="submission" date="2018-08" db="EMBL/GenBank/DDBJ databases">
        <title>Genomic Encyclopedia of Archaeal and Bacterial Type Strains, Phase II (KMG-II): from individual species to whole genera.</title>
        <authorList>
            <person name="Goeker M."/>
        </authorList>
    </citation>
    <scope>NUCLEOTIDE SEQUENCE [LARGE SCALE GENOMIC DNA]</scope>
    <source>
        <strain evidence="4 5">DSM 45791</strain>
    </source>
</reference>
<sequence length="230" mass="24964">MSTDLRSADLPGGSWRRLHDFARWLGTFIFAPFYRLRAYGLENVPRTGPVLMIANHSTMVDGPVLFAVLPRRQVFLIKREMFKGPLGFLLPKIGQVPITRGEPDRGALMTAVRLLKAGGMVGIFPEGTRGDGDVDEAHNGAAWLARTAGAVVLPVACRGTLRPAAATKRRFRPHVDVLVGKPFELPADKGRAALTAATERVRVELAALVAELDRLRAGSPPASMSKEHEA</sequence>
<dbReference type="PANTHER" id="PTHR10434:SF11">
    <property type="entry name" value="1-ACYL-SN-GLYCEROL-3-PHOSPHATE ACYLTRANSFERASE"/>
    <property type="match status" value="1"/>
</dbReference>
<dbReference type="OrthoDB" id="9808424at2"/>
<organism evidence="4 5">
    <name type="scientific">Kutzneria buriramensis</name>
    <dbReference type="NCBI Taxonomy" id="1045776"/>
    <lineage>
        <taxon>Bacteria</taxon>
        <taxon>Bacillati</taxon>
        <taxon>Actinomycetota</taxon>
        <taxon>Actinomycetes</taxon>
        <taxon>Pseudonocardiales</taxon>
        <taxon>Pseudonocardiaceae</taxon>
        <taxon>Kutzneria</taxon>
    </lineage>
</organism>
<gene>
    <name evidence="4" type="ORF">BCF44_10244</name>
</gene>